<dbReference type="SUPFAM" id="SSF54447">
    <property type="entry name" value="ssDNA-binding transcriptional regulator domain"/>
    <property type="match status" value="1"/>
</dbReference>
<evidence type="ECO:0000256" key="3">
    <source>
        <dbReference type="ARBA" id="ARBA00023015"/>
    </source>
</evidence>
<organism evidence="10">
    <name type="scientific">Enterobius vermicularis</name>
    <name type="common">Human pinworm</name>
    <dbReference type="NCBI Taxonomy" id="51028"/>
    <lineage>
        <taxon>Eukaryota</taxon>
        <taxon>Metazoa</taxon>
        <taxon>Ecdysozoa</taxon>
        <taxon>Nematoda</taxon>
        <taxon>Chromadorea</taxon>
        <taxon>Rhabditida</taxon>
        <taxon>Spirurina</taxon>
        <taxon>Oxyuridomorpha</taxon>
        <taxon>Oxyuroidea</taxon>
        <taxon>Oxyuridae</taxon>
        <taxon>Enterobius</taxon>
    </lineage>
</organism>
<protein>
    <submittedName>
        <fullName evidence="10">PC4 domain-containing protein</fullName>
    </submittedName>
</protein>
<evidence type="ECO:0000313" key="8">
    <source>
        <dbReference type="EMBL" id="VDD91985.1"/>
    </source>
</evidence>
<dbReference type="AlphaFoldDB" id="A0A0N4V9U0"/>
<feature type="domain" description="Transcriptional coactivator p15 (PC4) C-terminal" evidence="7">
    <location>
        <begin position="3"/>
        <end position="54"/>
    </location>
</feature>
<dbReference type="PANTHER" id="PTHR13215">
    <property type="entry name" value="RNA POLYMERASE II TRANSCRIPTIONAL COACTIVATOR"/>
    <property type="match status" value="1"/>
</dbReference>
<gene>
    <name evidence="8" type="ORF">EVEC_LOCUS6736</name>
</gene>
<dbReference type="Pfam" id="PF02229">
    <property type="entry name" value="PC4"/>
    <property type="match status" value="1"/>
</dbReference>
<evidence type="ECO:0000256" key="1">
    <source>
        <dbReference type="ARBA" id="ARBA00004123"/>
    </source>
</evidence>
<keyword evidence="3" id="KW-0805">Transcription regulation</keyword>
<name>A0A0N4V9U0_ENTVE</name>
<dbReference type="InterPro" id="IPR045125">
    <property type="entry name" value="Sub1/Tcp4-like"/>
</dbReference>
<dbReference type="WBParaSite" id="EVEC_0000721301-mRNA-1">
    <property type="protein sequence ID" value="EVEC_0000721301-mRNA-1"/>
    <property type="gene ID" value="EVEC_0000721301"/>
</dbReference>
<dbReference type="GO" id="GO:0060261">
    <property type="term" value="P:positive regulation of transcription initiation by RNA polymerase II"/>
    <property type="evidence" value="ECO:0007669"/>
    <property type="project" value="InterPro"/>
</dbReference>
<accession>A0A0N4V9U0</accession>
<dbReference type="EMBL" id="UXUI01008629">
    <property type="protein sequence ID" value="VDD91985.1"/>
    <property type="molecule type" value="Genomic_DNA"/>
</dbReference>
<reference evidence="10" key="1">
    <citation type="submission" date="2017-02" db="UniProtKB">
        <authorList>
            <consortium name="WormBaseParasite"/>
        </authorList>
    </citation>
    <scope>IDENTIFICATION</scope>
</reference>
<dbReference type="GO" id="GO:0003677">
    <property type="term" value="F:DNA binding"/>
    <property type="evidence" value="ECO:0007669"/>
    <property type="project" value="UniProtKB-KW"/>
</dbReference>
<dbReference type="GO" id="GO:0003713">
    <property type="term" value="F:transcription coactivator activity"/>
    <property type="evidence" value="ECO:0007669"/>
    <property type="project" value="InterPro"/>
</dbReference>
<dbReference type="Proteomes" id="UP000274131">
    <property type="component" value="Unassembled WGS sequence"/>
</dbReference>
<evidence type="ECO:0000256" key="2">
    <source>
        <dbReference type="ARBA" id="ARBA00009001"/>
    </source>
</evidence>
<dbReference type="OrthoDB" id="2505440at2759"/>
<sequence length="66" mass="7879">MMPLGKMRYVTVRSFKGRVFVDIREYYTDKNDGKMKPGKKGISLSKEQYEELKKLDSEIERRLTEM</sequence>
<evidence type="ECO:0000256" key="4">
    <source>
        <dbReference type="ARBA" id="ARBA00023125"/>
    </source>
</evidence>
<dbReference type="InterPro" id="IPR009044">
    <property type="entry name" value="ssDNA-bd_transcriptional_reg"/>
</dbReference>
<proteinExistence type="inferred from homology"/>
<keyword evidence="9" id="KW-1185">Reference proteome</keyword>
<keyword evidence="4" id="KW-0238">DNA-binding</keyword>
<dbReference type="InterPro" id="IPR003173">
    <property type="entry name" value="PC4_C"/>
</dbReference>
<evidence type="ECO:0000313" key="10">
    <source>
        <dbReference type="WBParaSite" id="EVEC_0000721301-mRNA-1"/>
    </source>
</evidence>
<dbReference type="STRING" id="51028.A0A0N4V9U0"/>
<reference evidence="8 9" key="2">
    <citation type="submission" date="2018-10" db="EMBL/GenBank/DDBJ databases">
        <authorList>
            <consortium name="Pathogen Informatics"/>
        </authorList>
    </citation>
    <scope>NUCLEOTIDE SEQUENCE [LARGE SCALE GENOMIC DNA]</scope>
</reference>
<evidence type="ECO:0000256" key="6">
    <source>
        <dbReference type="ARBA" id="ARBA00023242"/>
    </source>
</evidence>
<comment type="similarity">
    <text evidence="2">Belongs to the transcriptional coactivator PC4 family.</text>
</comment>
<evidence type="ECO:0000313" key="9">
    <source>
        <dbReference type="Proteomes" id="UP000274131"/>
    </source>
</evidence>
<keyword evidence="6" id="KW-0539">Nucleus</keyword>
<keyword evidence="5" id="KW-0804">Transcription</keyword>
<evidence type="ECO:0000256" key="5">
    <source>
        <dbReference type="ARBA" id="ARBA00023163"/>
    </source>
</evidence>
<evidence type="ECO:0000259" key="7">
    <source>
        <dbReference type="Pfam" id="PF02229"/>
    </source>
</evidence>
<comment type="subcellular location">
    <subcellularLocation>
        <location evidence="1">Nucleus</location>
    </subcellularLocation>
</comment>
<dbReference type="Gene3D" id="2.30.31.10">
    <property type="entry name" value="Transcriptional Coactivator Pc4, Chain A"/>
    <property type="match status" value="1"/>
</dbReference>
<dbReference type="GO" id="GO:0005634">
    <property type="term" value="C:nucleus"/>
    <property type="evidence" value="ECO:0007669"/>
    <property type="project" value="UniProtKB-SubCell"/>
</dbReference>